<dbReference type="InterPro" id="IPR002159">
    <property type="entry name" value="CD36_fam"/>
</dbReference>
<dbReference type="RefSeq" id="XP_052758133.1">
    <property type="nucleotide sequence ID" value="XM_052902173.1"/>
</dbReference>
<feature type="transmembrane region" description="Helical" evidence="8">
    <location>
        <begin position="470"/>
        <end position="491"/>
    </location>
</feature>
<dbReference type="AlphaFoldDB" id="A0A6J1WV60"/>
<evidence type="ECO:0000313" key="14">
    <source>
        <dbReference type="RefSeq" id="XP_052758133.1"/>
    </source>
</evidence>
<keyword evidence="6 8" id="KW-0472">Membrane</keyword>
<keyword evidence="4 8" id="KW-0812">Transmembrane</keyword>
<evidence type="ECO:0000256" key="6">
    <source>
        <dbReference type="ARBA" id="ARBA00023136"/>
    </source>
</evidence>
<accession>A0A6J1WV60</accession>
<dbReference type="GO" id="GO:0005044">
    <property type="term" value="F:scavenger receptor activity"/>
    <property type="evidence" value="ECO:0007669"/>
    <property type="project" value="TreeGrafter"/>
</dbReference>
<evidence type="ECO:0000313" key="9">
    <source>
        <dbReference type="Proteomes" id="UP001652740"/>
    </source>
</evidence>
<evidence type="ECO:0000256" key="3">
    <source>
        <dbReference type="ARBA" id="ARBA00022475"/>
    </source>
</evidence>
<dbReference type="GO" id="GO:0005886">
    <property type="term" value="C:plasma membrane"/>
    <property type="evidence" value="ECO:0007669"/>
    <property type="project" value="UniProtKB-SubCell"/>
</dbReference>
<keyword evidence="7" id="KW-0325">Glycoprotein</keyword>
<evidence type="ECO:0000313" key="11">
    <source>
        <dbReference type="RefSeq" id="XP_026759660.2"/>
    </source>
</evidence>
<feature type="transmembrane region" description="Helical" evidence="8">
    <location>
        <begin position="34"/>
        <end position="53"/>
    </location>
</feature>
<dbReference type="RefSeq" id="XP_026759660.2">
    <property type="nucleotide sequence ID" value="XM_026903859.3"/>
</dbReference>
<proteinExistence type="inferred from homology"/>
<keyword evidence="3" id="KW-1003">Cell membrane</keyword>
<comment type="subcellular location">
    <subcellularLocation>
        <location evidence="1">Cell membrane</location>
    </subcellularLocation>
</comment>
<dbReference type="RefSeq" id="XP_026759659.2">
    <property type="nucleotide sequence ID" value="XM_026903858.3"/>
</dbReference>
<evidence type="ECO:0000313" key="12">
    <source>
        <dbReference type="RefSeq" id="XP_031765822.2"/>
    </source>
</evidence>
<evidence type="ECO:0000313" key="13">
    <source>
        <dbReference type="RefSeq" id="XP_031765844.2"/>
    </source>
</evidence>
<evidence type="ECO:0000256" key="4">
    <source>
        <dbReference type="ARBA" id="ARBA00022692"/>
    </source>
</evidence>
<evidence type="ECO:0000256" key="7">
    <source>
        <dbReference type="ARBA" id="ARBA00023180"/>
    </source>
</evidence>
<protein>
    <submittedName>
        <fullName evidence="10 11">Scavenger receptor class B member 1-like</fullName>
    </submittedName>
</protein>
<organism evidence="9 10">
    <name type="scientific">Galleria mellonella</name>
    <name type="common">Greater wax moth</name>
    <dbReference type="NCBI Taxonomy" id="7137"/>
    <lineage>
        <taxon>Eukaryota</taxon>
        <taxon>Metazoa</taxon>
        <taxon>Ecdysozoa</taxon>
        <taxon>Arthropoda</taxon>
        <taxon>Hexapoda</taxon>
        <taxon>Insecta</taxon>
        <taxon>Pterygota</taxon>
        <taxon>Neoptera</taxon>
        <taxon>Endopterygota</taxon>
        <taxon>Lepidoptera</taxon>
        <taxon>Glossata</taxon>
        <taxon>Ditrysia</taxon>
        <taxon>Pyraloidea</taxon>
        <taxon>Pyralidae</taxon>
        <taxon>Galleriinae</taxon>
        <taxon>Galleria</taxon>
    </lineage>
</organism>
<keyword evidence="9" id="KW-1185">Reference proteome</keyword>
<dbReference type="GO" id="GO:0005737">
    <property type="term" value="C:cytoplasm"/>
    <property type="evidence" value="ECO:0007669"/>
    <property type="project" value="TreeGrafter"/>
</dbReference>
<dbReference type="PANTHER" id="PTHR11923">
    <property type="entry name" value="SCAVENGER RECEPTOR CLASS B TYPE-1 SR-B1"/>
    <property type="match status" value="1"/>
</dbReference>
<evidence type="ECO:0000256" key="1">
    <source>
        <dbReference type="ARBA" id="ARBA00004236"/>
    </source>
</evidence>
<dbReference type="Pfam" id="PF01130">
    <property type="entry name" value="CD36"/>
    <property type="match status" value="1"/>
</dbReference>
<dbReference type="GeneID" id="113518847"/>
<evidence type="ECO:0000313" key="10">
    <source>
        <dbReference type="RefSeq" id="XP_026759659.2"/>
    </source>
</evidence>
<dbReference type="KEGG" id="gmw:113518847"/>
<evidence type="ECO:0000256" key="5">
    <source>
        <dbReference type="ARBA" id="ARBA00022989"/>
    </source>
</evidence>
<sequence>MVIGKVPIQHARASKGRMSLIKIQNFTVYKRQSFFRILYGALLAIIGIVMIAINPIELITNHILTIREGSFLYHVWEDLPYEICTETWVYNYTNVPEYLSGEDKVLKLQEIGPFVYREVRTNKNITIDSDRGVMTFNPNIELEFIREKSIADPKDVELYMPNVAVIAMSTLFADKLSYFINSGVYYSIKTIGSQLFRKMTADEILWGYDDNIVKVVNKLLPGWIDFQKLGILDRIYAKKHDEIEVELGDISKKFTLNEWNGSPGIIEQGFKDLNTSTTCNRIKGVYEGLLYAPNMPTDKVIEIHRRAACRILPFHFQKQTDEKFGFNYYRYTIDRTAYDNSSEYVCKCKYNCLPNGFVDIGNCYYGFPIVLSQPHMLDADPVQRSYYEGMNPDPEKHVSYLNIVPSIGVPLSLQISMQVNLAVRMSEGNPITEPIKDKILPILWFSLSCKSPPPKILTLLNLRFKIGPPLLITVEILLLIIGAVLGIHGFYRIYKPRYRLVEYNPSHTELQEGDYKNNAFIRNDKAYKDEPSENCTITLLSTQLPD</sequence>
<dbReference type="PANTHER" id="PTHR11923:SF104">
    <property type="entry name" value="FI07620P"/>
    <property type="match status" value="1"/>
</dbReference>
<gene>
    <name evidence="10 11 12 13 14" type="primary">LOC113518847</name>
</gene>
<dbReference type="PRINTS" id="PR01609">
    <property type="entry name" value="CD36FAMILY"/>
</dbReference>
<evidence type="ECO:0000256" key="8">
    <source>
        <dbReference type="SAM" id="Phobius"/>
    </source>
</evidence>
<keyword evidence="5 8" id="KW-1133">Transmembrane helix</keyword>
<evidence type="ECO:0000256" key="2">
    <source>
        <dbReference type="ARBA" id="ARBA00010532"/>
    </source>
</evidence>
<dbReference type="Proteomes" id="UP001652740">
    <property type="component" value="Unplaced"/>
</dbReference>
<reference evidence="10 11" key="1">
    <citation type="submission" date="2025-05" db="UniProtKB">
        <authorList>
            <consortium name="RefSeq"/>
        </authorList>
    </citation>
    <scope>IDENTIFICATION</scope>
    <source>
        <tissue evidence="10 11">Whole larvae</tissue>
    </source>
</reference>
<name>A0A6J1WV60_GALME</name>
<dbReference type="RefSeq" id="XP_031765844.2">
    <property type="nucleotide sequence ID" value="XM_031909984.2"/>
</dbReference>
<dbReference type="RefSeq" id="XP_031765822.2">
    <property type="nucleotide sequence ID" value="XM_031909962.2"/>
</dbReference>
<comment type="similarity">
    <text evidence="2">Belongs to the CD36 family.</text>
</comment>